<name>A0A0M0JET0_9EUKA</name>
<dbReference type="GO" id="GO:0046982">
    <property type="term" value="F:protein heterodimerization activity"/>
    <property type="evidence" value="ECO:0007669"/>
    <property type="project" value="InterPro"/>
</dbReference>
<comment type="caution">
    <text evidence="2">The sequence shown here is derived from an EMBL/GenBank/DDBJ whole genome shotgun (WGS) entry which is preliminary data.</text>
</comment>
<dbReference type="InterPro" id="IPR003958">
    <property type="entry name" value="CBFA_NFYB_domain"/>
</dbReference>
<keyword evidence="3" id="KW-1185">Reference proteome</keyword>
<evidence type="ECO:0000313" key="3">
    <source>
        <dbReference type="Proteomes" id="UP000037460"/>
    </source>
</evidence>
<dbReference type="Pfam" id="PF00808">
    <property type="entry name" value="CBFD_NFYB_HMF"/>
    <property type="match status" value="1"/>
</dbReference>
<reference evidence="3" key="1">
    <citation type="journal article" date="2015" name="PLoS Genet.">
        <title>Genome Sequence and Transcriptome Analyses of Chrysochromulina tobin: Metabolic Tools for Enhanced Algal Fitness in the Prominent Order Prymnesiales (Haptophyceae).</title>
        <authorList>
            <person name="Hovde B.T."/>
            <person name="Deodato C.R."/>
            <person name="Hunsperger H.M."/>
            <person name="Ryken S.A."/>
            <person name="Yost W."/>
            <person name="Jha R.K."/>
            <person name="Patterson J."/>
            <person name="Monnat R.J. Jr."/>
            <person name="Barlow S.B."/>
            <person name="Starkenburg S.R."/>
            <person name="Cattolico R.A."/>
        </authorList>
    </citation>
    <scope>NUCLEOTIDE SEQUENCE</scope>
    <source>
        <strain evidence="3">CCMP291</strain>
    </source>
</reference>
<dbReference type="EMBL" id="JWZX01003019">
    <property type="protein sequence ID" value="KOO25089.1"/>
    <property type="molecule type" value="Genomic_DNA"/>
</dbReference>
<proteinExistence type="predicted"/>
<dbReference type="AlphaFoldDB" id="A0A0M0JET0"/>
<organism evidence="2 3">
    <name type="scientific">Chrysochromulina tobinii</name>
    <dbReference type="NCBI Taxonomy" id="1460289"/>
    <lineage>
        <taxon>Eukaryota</taxon>
        <taxon>Haptista</taxon>
        <taxon>Haptophyta</taxon>
        <taxon>Prymnesiophyceae</taxon>
        <taxon>Prymnesiales</taxon>
        <taxon>Chrysochromulinaceae</taxon>
        <taxon>Chrysochromulina</taxon>
    </lineage>
</organism>
<protein>
    <submittedName>
        <fullName evidence="2">Nuclear transcription factor y subunit b6</fullName>
    </submittedName>
</protein>
<accession>A0A0M0JET0</accession>
<dbReference type="Gene3D" id="1.10.20.10">
    <property type="entry name" value="Histone, subunit A"/>
    <property type="match status" value="1"/>
</dbReference>
<dbReference type="Proteomes" id="UP000037460">
    <property type="component" value="Unassembled WGS sequence"/>
</dbReference>
<dbReference type="SUPFAM" id="SSF47113">
    <property type="entry name" value="Histone-fold"/>
    <property type="match status" value="1"/>
</dbReference>
<dbReference type="InterPro" id="IPR009072">
    <property type="entry name" value="Histone-fold"/>
</dbReference>
<evidence type="ECO:0000259" key="1">
    <source>
        <dbReference type="Pfam" id="PF00808"/>
    </source>
</evidence>
<gene>
    <name evidence="2" type="ORF">Ctob_002418</name>
</gene>
<evidence type="ECO:0000313" key="2">
    <source>
        <dbReference type="EMBL" id="KOO25089.1"/>
    </source>
</evidence>
<feature type="domain" description="Transcription factor CBF/NF-Y/archaeal histone" evidence="1">
    <location>
        <begin position="6"/>
        <end position="51"/>
    </location>
</feature>
<sequence>MGQNLPAGTKISKEAKEAMCEMAVELTAFVSMEAAMLAAHESSRSISAECLLDAFKRLDLGSFAPPLQMWLVGRAVKAEPQMMPDAAANYTASAVADLLFTEVEDDVNQNVYHDAAPARAMG</sequence>